<keyword evidence="2" id="KW-0862">Zinc</keyword>
<dbReference type="EMBL" id="JACBAD010001677">
    <property type="protein sequence ID" value="KAF7136961.1"/>
    <property type="molecule type" value="Genomic_DNA"/>
</dbReference>
<evidence type="ECO:0000256" key="5">
    <source>
        <dbReference type="ARBA" id="ARBA00023163"/>
    </source>
</evidence>
<evidence type="ECO:0000256" key="1">
    <source>
        <dbReference type="ARBA" id="ARBA00022723"/>
    </source>
</evidence>
<dbReference type="GO" id="GO:0008270">
    <property type="term" value="F:zinc ion binding"/>
    <property type="evidence" value="ECO:0007669"/>
    <property type="project" value="InterPro"/>
</dbReference>
<dbReference type="PANTHER" id="PTHR47660:SF2">
    <property type="entry name" value="TRANSCRIPTION FACTOR WITH C2H2 AND ZN(2)-CYS(6) DNA BINDING DOMAIN (EUROFUNG)"/>
    <property type="match status" value="1"/>
</dbReference>
<evidence type="ECO:0000313" key="10">
    <source>
        <dbReference type="Proteomes" id="UP000630445"/>
    </source>
</evidence>
<protein>
    <recommendedName>
        <fullName evidence="7">Zn(2)-C6 fungal-type domain-containing protein</fullName>
    </recommendedName>
</protein>
<keyword evidence="6" id="KW-0539">Nucleus</keyword>
<feature type="domain" description="Zn(2)-C6 fungal-type" evidence="7">
    <location>
        <begin position="7"/>
        <end position="37"/>
    </location>
</feature>
<keyword evidence="1" id="KW-0479">Metal-binding</keyword>
<dbReference type="AlphaFoldDB" id="A0A8H6PH86"/>
<dbReference type="PROSITE" id="PS50048">
    <property type="entry name" value="ZN2_CY6_FUNGAL_2"/>
    <property type="match status" value="1"/>
</dbReference>
<dbReference type="GO" id="GO:0000981">
    <property type="term" value="F:DNA-binding transcription factor activity, RNA polymerase II-specific"/>
    <property type="evidence" value="ECO:0007669"/>
    <property type="project" value="InterPro"/>
</dbReference>
<dbReference type="InterPro" id="IPR001138">
    <property type="entry name" value="Zn2Cys6_DnaBD"/>
</dbReference>
<evidence type="ECO:0000256" key="3">
    <source>
        <dbReference type="ARBA" id="ARBA00023015"/>
    </source>
</evidence>
<evidence type="ECO:0000256" key="2">
    <source>
        <dbReference type="ARBA" id="ARBA00022833"/>
    </source>
</evidence>
<name>A0A8H6PH86_9EURO</name>
<accession>A0A8H6PH86</accession>
<dbReference type="InterPro" id="IPR036864">
    <property type="entry name" value="Zn2-C6_fun-type_DNA-bd_sf"/>
</dbReference>
<dbReference type="GO" id="GO:0003677">
    <property type="term" value="F:DNA binding"/>
    <property type="evidence" value="ECO:0007669"/>
    <property type="project" value="UniProtKB-KW"/>
</dbReference>
<evidence type="ECO:0000256" key="4">
    <source>
        <dbReference type="ARBA" id="ARBA00023125"/>
    </source>
</evidence>
<reference evidence="8" key="1">
    <citation type="submission" date="2020-06" db="EMBL/GenBank/DDBJ databases">
        <title>Draft genome sequences of strains closely related to Aspergillus parafelis and Aspergillus hiratsukae.</title>
        <authorList>
            <person name="Dos Santos R.A.C."/>
            <person name="Rivero-Menendez O."/>
            <person name="Steenwyk J.L."/>
            <person name="Mead M.E."/>
            <person name="Goldman G.H."/>
            <person name="Alastruey-Izquierdo A."/>
            <person name="Rokas A."/>
        </authorList>
    </citation>
    <scope>NUCLEOTIDE SEQUENCE</scope>
    <source>
        <strain evidence="8">CNM-CM5793</strain>
        <strain evidence="9">CNM-CM6106</strain>
    </source>
</reference>
<dbReference type="Pfam" id="PF00172">
    <property type="entry name" value="Zn_clus"/>
    <property type="match status" value="1"/>
</dbReference>
<organism evidence="8 10">
    <name type="scientific">Aspergillus hiratsukae</name>
    <dbReference type="NCBI Taxonomy" id="1194566"/>
    <lineage>
        <taxon>Eukaryota</taxon>
        <taxon>Fungi</taxon>
        <taxon>Dikarya</taxon>
        <taxon>Ascomycota</taxon>
        <taxon>Pezizomycotina</taxon>
        <taxon>Eurotiomycetes</taxon>
        <taxon>Eurotiomycetidae</taxon>
        <taxon>Eurotiales</taxon>
        <taxon>Aspergillaceae</taxon>
        <taxon>Aspergillus</taxon>
        <taxon>Aspergillus subgen. Fumigati</taxon>
    </lineage>
</organism>
<gene>
    <name evidence="8" type="ORF">CNMCM5793_006665</name>
    <name evidence="9" type="ORF">CNMCM6106_005563</name>
</gene>
<keyword evidence="4" id="KW-0238">DNA-binding</keyword>
<dbReference type="CDD" id="cd00067">
    <property type="entry name" value="GAL4"/>
    <property type="match status" value="1"/>
</dbReference>
<evidence type="ECO:0000313" key="8">
    <source>
        <dbReference type="EMBL" id="KAF7136961.1"/>
    </source>
</evidence>
<dbReference type="EMBL" id="JACBAF010001952">
    <property type="protein sequence ID" value="KAF7171103.1"/>
    <property type="molecule type" value="Genomic_DNA"/>
</dbReference>
<evidence type="ECO:0000256" key="6">
    <source>
        <dbReference type="ARBA" id="ARBA00023242"/>
    </source>
</evidence>
<dbReference type="Proteomes" id="UP000630445">
    <property type="component" value="Unassembled WGS sequence"/>
</dbReference>
<keyword evidence="5" id="KW-0804">Transcription</keyword>
<keyword evidence="3" id="KW-0805">Transcription regulation</keyword>
<dbReference type="PANTHER" id="PTHR47660">
    <property type="entry name" value="TRANSCRIPTION FACTOR WITH C2H2 AND ZN(2)-CYS(6) DNA BINDING DOMAIN (EUROFUNG)-RELATED-RELATED"/>
    <property type="match status" value="1"/>
</dbReference>
<dbReference type="SUPFAM" id="SSF57701">
    <property type="entry name" value="Zn2/Cys6 DNA-binding domain"/>
    <property type="match status" value="1"/>
</dbReference>
<evidence type="ECO:0000259" key="7">
    <source>
        <dbReference type="PROSITE" id="PS50048"/>
    </source>
</evidence>
<dbReference type="Proteomes" id="UP000662466">
    <property type="component" value="Unassembled WGS sequence"/>
</dbReference>
<evidence type="ECO:0000313" key="9">
    <source>
        <dbReference type="EMBL" id="KAF7171103.1"/>
    </source>
</evidence>
<keyword evidence="10" id="KW-1185">Reference proteome</keyword>
<proteinExistence type="predicted"/>
<dbReference type="OrthoDB" id="4216928at2759"/>
<comment type="caution">
    <text evidence="8">The sequence shown here is derived from an EMBL/GenBank/DDBJ whole genome shotgun (WGS) entry which is preliminary data.</text>
</comment>
<dbReference type="Gene3D" id="4.10.240.10">
    <property type="entry name" value="Zn(2)-C6 fungal-type DNA-binding domain"/>
    <property type="match status" value="1"/>
</dbReference>
<dbReference type="SMART" id="SM00066">
    <property type="entry name" value="GAL4"/>
    <property type="match status" value="1"/>
</dbReference>
<sequence>MSLRKTSCRACVASKRRCDLGSPSCSRCRKKSIACHYPYPPPQAKDDHSPIPEAHPESRVQNGLIESGSRELGPVCDWIEQSMIANQGDDFLDPTSLLGGAVTSCQAWDLLQGESGWLSLPSSADGFTSTLPRLERRVLEFWPRVHYTETWGFCIQTFLGYVDHFLDTGEMPFIAPLADRTSELPPVLREAYGVCAAYQTCKHAKEPFYHQLLKAGVNNMSLSTSTHSDLQDQLDRIQALVLYYIMLLAGGITHKPLLGELDRILAQGTADLERTELETRRATRDKGHLNPPFSESHLNHWLLCESARRLIMISYLVRAVHSVVRFQRCDFIKYLVGLPVSTKLYTEVCWEDLIYGREQSSAQSISGLLSYDEYVGHWERGGVFHVDEFGHLLLVACKGLGTVQERTSKEMILTFE</sequence>